<evidence type="ECO:0000256" key="1">
    <source>
        <dbReference type="ARBA" id="ARBA00006432"/>
    </source>
</evidence>
<dbReference type="Pfam" id="PF00501">
    <property type="entry name" value="AMP-binding"/>
    <property type="match status" value="1"/>
</dbReference>
<evidence type="ECO:0000256" key="2">
    <source>
        <dbReference type="ARBA" id="ARBA00022598"/>
    </source>
</evidence>
<keyword evidence="5" id="KW-1185">Reference proteome</keyword>
<dbReference type="PROSITE" id="PS00455">
    <property type="entry name" value="AMP_BINDING"/>
    <property type="match status" value="1"/>
</dbReference>
<dbReference type="SUPFAM" id="SSF56801">
    <property type="entry name" value="Acetyl-CoA synthetase-like"/>
    <property type="match status" value="1"/>
</dbReference>
<dbReference type="PANTHER" id="PTHR22754:SF32">
    <property type="entry name" value="DISCO-INTERACTING PROTEIN 2"/>
    <property type="match status" value="1"/>
</dbReference>
<comment type="caution">
    <text evidence="4">The sequence shown here is derived from an EMBL/GenBank/DDBJ whole genome shotgun (WGS) entry which is preliminary data.</text>
</comment>
<dbReference type="Proteomes" id="UP000681594">
    <property type="component" value="Unassembled WGS sequence"/>
</dbReference>
<evidence type="ECO:0000259" key="3">
    <source>
        <dbReference type="Pfam" id="PF00501"/>
    </source>
</evidence>
<dbReference type="GO" id="GO:0016874">
    <property type="term" value="F:ligase activity"/>
    <property type="evidence" value="ECO:0007669"/>
    <property type="project" value="UniProtKB-KW"/>
</dbReference>
<feature type="domain" description="AMP-dependent synthetase/ligase" evidence="3">
    <location>
        <begin position="16"/>
        <end position="405"/>
    </location>
</feature>
<dbReference type="Gene3D" id="3.30.300.30">
    <property type="match status" value="1"/>
</dbReference>
<evidence type="ECO:0000313" key="4">
    <source>
        <dbReference type="EMBL" id="MBP0445061.1"/>
    </source>
</evidence>
<dbReference type="InterPro" id="IPR000873">
    <property type="entry name" value="AMP-dep_synth/lig_dom"/>
</dbReference>
<dbReference type="InterPro" id="IPR045851">
    <property type="entry name" value="AMP-bd_C_sf"/>
</dbReference>
<dbReference type="InterPro" id="IPR040097">
    <property type="entry name" value="FAAL/FAAC"/>
</dbReference>
<dbReference type="InterPro" id="IPR042099">
    <property type="entry name" value="ANL_N_sf"/>
</dbReference>
<dbReference type="PANTHER" id="PTHR22754">
    <property type="entry name" value="DISCO-INTERACTING PROTEIN 2 DIP2 -RELATED"/>
    <property type="match status" value="1"/>
</dbReference>
<dbReference type="Gene3D" id="3.40.50.12780">
    <property type="entry name" value="N-terminal domain of ligase-like"/>
    <property type="match status" value="1"/>
</dbReference>
<name>A0ABS4ADV5_9PROT</name>
<comment type="similarity">
    <text evidence="1">Belongs to the ATP-dependent AMP-binding enzyme family.</text>
</comment>
<dbReference type="RefSeq" id="WP_209379301.1">
    <property type="nucleotide sequence ID" value="NZ_JAGIZB010000007.1"/>
</dbReference>
<dbReference type="InterPro" id="IPR020845">
    <property type="entry name" value="AMP-binding_CS"/>
</dbReference>
<protein>
    <submittedName>
        <fullName evidence="4">Fatty acyl-AMP ligase</fullName>
    </submittedName>
</protein>
<evidence type="ECO:0000313" key="5">
    <source>
        <dbReference type="Proteomes" id="UP000681594"/>
    </source>
</evidence>
<dbReference type="EMBL" id="JAGIZB010000007">
    <property type="protein sequence ID" value="MBP0445061.1"/>
    <property type="molecule type" value="Genomic_DNA"/>
</dbReference>
<keyword evidence="2 4" id="KW-0436">Ligase</keyword>
<accession>A0ABS4ADV5</accession>
<reference evidence="4 5" key="1">
    <citation type="submission" date="2021-03" db="EMBL/GenBank/DDBJ databases">
        <authorList>
            <person name="So Y."/>
        </authorList>
    </citation>
    <scope>NUCLEOTIDE SEQUENCE [LARGE SCALE GENOMIC DNA]</scope>
    <source>
        <strain evidence="4 5">SSH11</strain>
    </source>
</reference>
<organism evidence="4 5">
    <name type="scientific">Pararoseomonas baculiformis</name>
    <dbReference type="NCBI Taxonomy" id="2820812"/>
    <lineage>
        <taxon>Bacteria</taxon>
        <taxon>Pseudomonadati</taxon>
        <taxon>Pseudomonadota</taxon>
        <taxon>Alphaproteobacteria</taxon>
        <taxon>Acetobacterales</taxon>
        <taxon>Acetobacteraceae</taxon>
        <taxon>Pararoseomonas</taxon>
    </lineage>
</organism>
<proteinExistence type="inferred from homology"/>
<gene>
    <name evidence="4" type="ORF">J8J14_09735</name>
</gene>
<sequence length="567" mass="60172">MSGQDPSAGTMVGVLRDHALRWPDRPAMTFLARGETPADGLTYAELDNAARRVAARLMGGGLAGQSVLLACPPGLDFIRLFMGCLYAGVYAVPVPAVWRRQGGDRIRAIAASARPSAILSNERPEDEAVLAMLRPARGGGFIPAAEALAASPAAIEEPEPDSPAFIQYTSGSTSTPKGVVVTHRNIMANQRMISAAFAHDADTVVVSWLPLHHDMGLIGSILQPLFLCGRCVLFSPVDFLQRPARWLRAISHHGATTSGAPNFAYEMCARHVTDAQLAGVDLSRWKLAFCGSEPVRPRTMERFAARFAHAGFRPEALYPCYGLAEATLFVAGPQACSGVEARSFERAGFADLTTNASAHQPAVSCGHAWDPSSIAVIDRVTRQPLPEGRIGEICVAGPHVSPGLWAPGAAGNLQPYGERLVRIDGTSYLRTGDAGVVEDNRLFVVGRLKDMIILRGANIYAEDVERTVMEQPAAADFAAAAVVAVEGAEKEEMVVLCELERGVARAGLPAGIAAGLRSRIAEAHGFQPAAIHLVASGALPRTTSGKVQRGAARAALLDHRLSLVPWT</sequence>
<dbReference type="CDD" id="cd05931">
    <property type="entry name" value="FAAL"/>
    <property type="match status" value="1"/>
</dbReference>